<proteinExistence type="predicted"/>
<feature type="region of interest" description="Disordered" evidence="1">
    <location>
        <begin position="23"/>
        <end position="168"/>
    </location>
</feature>
<accession>A0A1D3DWU1</accession>
<dbReference type="Proteomes" id="UP000095329">
    <property type="component" value="Unassembled WGS sequence"/>
</dbReference>
<dbReference type="STRING" id="1306406.J116_022435"/>
<feature type="compositionally biased region" description="Polar residues" evidence="1">
    <location>
        <begin position="57"/>
        <end position="67"/>
    </location>
</feature>
<evidence type="ECO:0000313" key="2">
    <source>
        <dbReference type="EMBL" id="OEJ96797.1"/>
    </source>
</evidence>
<comment type="caution">
    <text evidence="2">The sequence shown here is derived from an EMBL/GenBank/DDBJ whole genome shotgun (WGS) entry which is preliminary data.</text>
</comment>
<organism evidence="2 3">
    <name type="scientific">Streptomyces thermolilacinus SPC6</name>
    <dbReference type="NCBI Taxonomy" id="1306406"/>
    <lineage>
        <taxon>Bacteria</taxon>
        <taxon>Bacillati</taxon>
        <taxon>Actinomycetota</taxon>
        <taxon>Actinomycetes</taxon>
        <taxon>Kitasatosporales</taxon>
        <taxon>Streptomycetaceae</taxon>
        <taxon>Streptomyces</taxon>
    </lineage>
</organism>
<name>A0A1D3DWU1_9ACTN</name>
<reference evidence="2 3" key="1">
    <citation type="journal article" date="2013" name="Genome Announc.">
        <title>Genome Sequence of Streptomyces violaceusniger Strain SPC6, a Halotolerant Streptomycete That Exhibits Rapid Growth and Development.</title>
        <authorList>
            <person name="Chen X."/>
            <person name="Zhang B."/>
            <person name="Zhang W."/>
            <person name="Wu X."/>
            <person name="Zhang M."/>
            <person name="Chen T."/>
            <person name="Liu G."/>
            <person name="Dyson P."/>
        </authorList>
    </citation>
    <scope>NUCLEOTIDE SEQUENCE [LARGE SCALE GENOMIC DNA]</scope>
    <source>
        <strain evidence="2 3">SPC6</strain>
    </source>
</reference>
<feature type="compositionally biased region" description="Basic and acidic residues" evidence="1">
    <location>
        <begin position="135"/>
        <end position="147"/>
    </location>
</feature>
<feature type="compositionally biased region" description="Low complexity" evidence="1">
    <location>
        <begin position="148"/>
        <end position="168"/>
    </location>
</feature>
<sequence>MELLRDRPGRPARRTGFLNTRWKPNLLWPHGDMDRAATAAARRPPTSRRHRVAGERATSQARSTPSAADQELPLFEQLLTSPARHQPHRGIAALVRDAGTLPGLEAARASRSKSRDERVTAAEAALEPATARPSRTTDDATRGRGDDLAGIPGQSNRSQRSQVVSTRP</sequence>
<feature type="compositionally biased region" description="Low complexity" evidence="1">
    <location>
        <begin position="121"/>
        <end position="131"/>
    </location>
</feature>
<keyword evidence="3" id="KW-1185">Reference proteome</keyword>
<dbReference type="AlphaFoldDB" id="A0A1D3DWU1"/>
<protein>
    <submittedName>
        <fullName evidence="2">Uncharacterized protein</fullName>
    </submittedName>
</protein>
<dbReference type="EMBL" id="ASHX02000001">
    <property type="protein sequence ID" value="OEJ96797.1"/>
    <property type="molecule type" value="Genomic_DNA"/>
</dbReference>
<evidence type="ECO:0000256" key="1">
    <source>
        <dbReference type="SAM" id="MobiDB-lite"/>
    </source>
</evidence>
<evidence type="ECO:0000313" key="3">
    <source>
        <dbReference type="Proteomes" id="UP000095329"/>
    </source>
</evidence>
<gene>
    <name evidence="2" type="ORF">J116_022435</name>
</gene>